<evidence type="ECO:0000256" key="2">
    <source>
        <dbReference type="RuleBase" id="RU003860"/>
    </source>
</evidence>
<protein>
    <submittedName>
        <fullName evidence="3">YrbA protein</fullName>
    </submittedName>
</protein>
<reference evidence="3" key="1">
    <citation type="submission" date="2020-02" db="EMBL/GenBank/DDBJ databases">
        <authorList>
            <person name="Meier V. D."/>
        </authorList>
    </citation>
    <scope>NUCLEOTIDE SEQUENCE</scope>
    <source>
        <strain evidence="3">AVDCRST_MAG85</strain>
    </source>
</reference>
<gene>
    <name evidence="3" type="ORF">AVDCRST_MAG85-2177</name>
</gene>
<sequence>MPTPDELKQRIEAAIPGAAAEVTSGDNVHFSAVVRASAFEGLNRVQQHRLVYGAFEPGELGGAVHALQLKTEVP</sequence>
<dbReference type="PANTHER" id="PTHR46229:SF2">
    <property type="entry name" value="BOLA-LIKE PROTEIN 1"/>
    <property type="match status" value="1"/>
</dbReference>
<comment type="similarity">
    <text evidence="1 2">Belongs to the BolA/IbaG family.</text>
</comment>
<evidence type="ECO:0000256" key="1">
    <source>
        <dbReference type="ARBA" id="ARBA00005578"/>
    </source>
</evidence>
<name>A0A6J4SY13_9ACTN</name>
<dbReference type="Gene3D" id="3.30.300.90">
    <property type="entry name" value="BolA-like"/>
    <property type="match status" value="1"/>
</dbReference>
<dbReference type="PANTHER" id="PTHR46229">
    <property type="entry name" value="BOLA TRANSCRIPTION REGULATOR"/>
    <property type="match status" value="1"/>
</dbReference>
<dbReference type="SUPFAM" id="SSF82657">
    <property type="entry name" value="BolA-like"/>
    <property type="match status" value="1"/>
</dbReference>
<dbReference type="PIRSF" id="PIRSF003113">
    <property type="entry name" value="BolA"/>
    <property type="match status" value="1"/>
</dbReference>
<evidence type="ECO:0000313" key="3">
    <source>
        <dbReference type="EMBL" id="CAA9508231.1"/>
    </source>
</evidence>
<proteinExistence type="inferred from homology"/>
<dbReference type="Pfam" id="PF01722">
    <property type="entry name" value="BolA"/>
    <property type="match status" value="1"/>
</dbReference>
<dbReference type="InterPro" id="IPR050961">
    <property type="entry name" value="BolA/IbaG_stress_morph_reg"/>
</dbReference>
<dbReference type="AlphaFoldDB" id="A0A6J4SY13"/>
<dbReference type="EMBL" id="CADCVT010000237">
    <property type="protein sequence ID" value="CAA9508231.1"/>
    <property type="molecule type" value="Genomic_DNA"/>
</dbReference>
<accession>A0A6J4SY13</accession>
<dbReference type="InterPro" id="IPR036065">
    <property type="entry name" value="BolA-like_sf"/>
</dbReference>
<dbReference type="InterPro" id="IPR002634">
    <property type="entry name" value="BolA"/>
</dbReference>
<organism evidence="3">
    <name type="scientific">uncultured Solirubrobacteraceae bacterium</name>
    <dbReference type="NCBI Taxonomy" id="1162706"/>
    <lineage>
        <taxon>Bacteria</taxon>
        <taxon>Bacillati</taxon>
        <taxon>Actinomycetota</taxon>
        <taxon>Thermoleophilia</taxon>
        <taxon>Solirubrobacterales</taxon>
        <taxon>Solirubrobacteraceae</taxon>
        <taxon>environmental samples</taxon>
    </lineage>
</organism>